<keyword evidence="2" id="KW-1133">Transmembrane helix</keyword>
<feature type="transmembrane region" description="Helical" evidence="2">
    <location>
        <begin position="92"/>
        <end position="110"/>
    </location>
</feature>
<accession>A0A1M4W1A3</accession>
<evidence type="ECO:0000256" key="1">
    <source>
        <dbReference type="SAM" id="MobiDB-lite"/>
    </source>
</evidence>
<keyword evidence="4" id="KW-0540">Nuclease</keyword>
<dbReference type="GO" id="GO:0004527">
    <property type="term" value="F:exonuclease activity"/>
    <property type="evidence" value="ECO:0007669"/>
    <property type="project" value="UniProtKB-KW"/>
</dbReference>
<keyword evidence="2" id="KW-0812">Transmembrane</keyword>
<dbReference type="SUPFAM" id="SSF56219">
    <property type="entry name" value="DNase I-like"/>
    <property type="match status" value="1"/>
</dbReference>
<feature type="region of interest" description="Disordered" evidence="1">
    <location>
        <begin position="1"/>
        <end position="25"/>
    </location>
</feature>
<dbReference type="GO" id="GO:0004519">
    <property type="term" value="F:endonuclease activity"/>
    <property type="evidence" value="ECO:0007669"/>
    <property type="project" value="UniProtKB-KW"/>
</dbReference>
<keyword evidence="4" id="KW-0378">Hydrolase</keyword>
<dbReference type="Proteomes" id="UP000184501">
    <property type="component" value="Unassembled WGS sequence"/>
</dbReference>
<dbReference type="AlphaFoldDB" id="A0A1M4W1A3"/>
<keyword evidence="4" id="KW-0269">Exonuclease</keyword>
<proteinExistence type="predicted"/>
<feature type="transmembrane region" description="Helical" evidence="2">
    <location>
        <begin position="62"/>
        <end position="85"/>
    </location>
</feature>
<reference evidence="4 5" key="1">
    <citation type="submission" date="2016-11" db="EMBL/GenBank/DDBJ databases">
        <authorList>
            <person name="Jaros S."/>
            <person name="Januszkiewicz K."/>
            <person name="Wedrychowicz H."/>
        </authorList>
    </citation>
    <scope>NUCLEOTIDE SEQUENCE [LARGE SCALE GENOMIC DNA]</scope>
    <source>
        <strain evidence="4 5">DSM 44523</strain>
    </source>
</reference>
<evidence type="ECO:0000259" key="3">
    <source>
        <dbReference type="Pfam" id="PF03372"/>
    </source>
</evidence>
<organism evidence="4 5">
    <name type="scientific">Streptoalloteichus hindustanus</name>
    <dbReference type="NCBI Taxonomy" id="2017"/>
    <lineage>
        <taxon>Bacteria</taxon>
        <taxon>Bacillati</taxon>
        <taxon>Actinomycetota</taxon>
        <taxon>Actinomycetes</taxon>
        <taxon>Pseudonocardiales</taxon>
        <taxon>Pseudonocardiaceae</taxon>
        <taxon>Streptoalloteichus</taxon>
    </lineage>
</organism>
<dbReference type="RefSeq" id="WP_234995533.1">
    <property type="nucleotide sequence ID" value="NZ_FQVN01000001.1"/>
</dbReference>
<gene>
    <name evidence="4" type="ORF">SAMN05444320_101966</name>
</gene>
<name>A0A1M4W1A3_STRHI</name>
<evidence type="ECO:0000313" key="5">
    <source>
        <dbReference type="Proteomes" id="UP000184501"/>
    </source>
</evidence>
<evidence type="ECO:0000313" key="4">
    <source>
        <dbReference type="EMBL" id="SHE75031.1"/>
    </source>
</evidence>
<feature type="compositionally biased region" description="Basic and acidic residues" evidence="1">
    <location>
        <begin position="10"/>
        <end position="23"/>
    </location>
</feature>
<dbReference type="EMBL" id="FQVN01000001">
    <property type="protein sequence ID" value="SHE75031.1"/>
    <property type="molecule type" value="Genomic_DNA"/>
</dbReference>
<dbReference type="Pfam" id="PF03372">
    <property type="entry name" value="Exo_endo_phos"/>
    <property type="match status" value="1"/>
</dbReference>
<evidence type="ECO:0000256" key="2">
    <source>
        <dbReference type="SAM" id="Phobius"/>
    </source>
</evidence>
<keyword evidence="5" id="KW-1185">Reference proteome</keyword>
<feature type="domain" description="Endonuclease/exonuclease/phosphatase" evidence="3">
    <location>
        <begin position="125"/>
        <end position="334"/>
    </location>
</feature>
<keyword evidence="4" id="KW-0255">Endonuclease</keyword>
<dbReference type="Gene3D" id="3.60.10.10">
    <property type="entry name" value="Endonuclease/exonuclease/phosphatase"/>
    <property type="match status" value="1"/>
</dbReference>
<dbReference type="InterPro" id="IPR036691">
    <property type="entry name" value="Endo/exonu/phosph_ase_sf"/>
</dbReference>
<keyword evidence="2" id="KW-0472">Membrane</keyword>
<protein>
    <submittedName>
        <fullName evidence="4">Uncharacterized conserved protein YafD, endonuclease/exonuclease/phosphatase (EEP) superfamily</fullName>
    </submittedName>
</protein>
<sequence>MTDGVGAAAAERRDEHRDEDGVRARRRPGGRVAGLLLAIVVAGFLAAAVVRLLDLDLSGPAVALIALTPYVLALGMLLLVVAALLRRWITAALVFAVCAALATGVIGRVLPDDRPFGRGQQLRVLTSNTHVGKADAVALVDLVRRHRVDVLSLQELTPEMVADLDAAGLGAELPHRRFVAAPGASGSGVAARYPVEERGDVGRTTFAEPTALVDLPGAHDIEITAVHSVPPVGTMGIEGADLWRRELASLPEPTTSGPLRVLAGDFNATLDHGPMRRLVNRGYRDAAEQVGQGLVPTWPARDTLAPPVTLDHVLVDRRCPIDDVLVLDVPGSDHRAVLATFTLPE</sequence>
<dbReference type="InterPro" id="IPR005135">
    <property type="entry name" value="Endo/exonuclease/phosphatase"/>
</dbReference>
<feature type="transmembrane region" description="Helical" evidence="2">
    <location>
        <begin position="32"/>
        <end position="50"/>
    </location>
</feature>
<dbReference type="STRING" id="2017.SAMN05444320_101966"/>